<dbReference type="AlphaFoldDB" id="M1DSD8"/>
<sequence>MYIIQYVDKITCDMYMICNKLMLICFWLEIPSSAILKWHQPSLSTTNIEAWKKKVEAYLLELENGLQYLNLIEESKYEDENAYYVIVMDRLGQSRRVQIILGANLHISILLLSVEDDDSHFYIIITENRCEEVAMNSLLAINNTEQILLQFMHYSNLEDKVLFGAWNIVMNAYGPEVGQAVGPGAKPQRGPRIRQPNY</sequence>
<dbReference type="PaxDb" id="4113-PGSC0003DMT400093636"/>
<dbReference type="Proteomes" id="UP000011115">
    <property type="component" value="Unassembled WGS sequence"/>
</dbReference>
<name>M1DSD8_SOLTU</name>
<evidence type="ECO:0000313" key="2">
    <source>
        <dbReference type="Proteomes" id="UP000011115"/>
    </source>
</evidence>
<reference evidence="2" key="1">
    <citation type="journal article" date="2011" name="Nature">
        <title>Genome sequence and analysis of the tuber crop potato.</title>
        <authorList>
            <consortium name="The Potato Genome Sequencing Consortium"/>
        </authorList>
    </citation>
    <scope>NUCLEOTIDE SEQUENCE [LARGE SCALE GENOMIC DNA]</scope>
    <source>
        <strain evidence="2">cv. DM1-3 516 R44</strain>
    </source>
</reference>
<dbReference type="HOGENOM" id="CLU_1380222_0_0_1"/>
<organism evidence="1 2">
    <name type="scientific">Solanum tuberosum</name>
    <name type="common">Potato</name>
    <dbReference type="NCBI Taxonomy" id="4113"/>
    <lineage>
        <taxon>Eukaryota</taxon>
        <taxon>Viridiplantae</taxon>
        <taxon>Streptophyta</taxon>
        <taxon>Embryophyta</taxon>
        <taxon>Tracheophyta</taxon>
        <taxon>Spermatophyta</taxon>
        <taxon>Magnoliopsida</taxon>
        <taxon>eudicotyledons</taxon>
        <taxon>Gunneridae</taxon>
        <taxon>Pentapetalae</taxon>
        <taxon>asterids</taxon>
        <taxon>lamiids</taxon>
        <taxon>Solanales</taxon>
        <taxon>Solanaceae</taxon>
        <taxon>Solanoideae</taxon>
        <taxon>Solaneae</taxon>
        <taxon>Solanum</taxon>
    </lineage>
</organism>
<dbReference type="InParanoid" id="M1DSD8"/>
<accession>M1DSD8</accession>
<proteinExistence type="predicted"/>
<protein>
    <submittedName>
        <fullName evidence="1">Uncharacterized protein</fullName>
    </submittedName>
</protein>
<keyword evidence="2" id="KW-1185">Reference proteome</keyword>
<evidence type="ECO:0000313" key="1">
    <source>
        <dbReference type="EnsemblPlants" id="PGSC0003DMT400093636"/>
    </source>
</evidence>
<dbReference type="Gramene" id="PGSC0003DMT400093636">
    <property type="protein sequence ID" value="PGSC0003DMT400093636"/>
    <property type="gene ID" value="PGSC0003DMG400043207"/>
</dbReference>
<dbReference type="EnsemblPlants" id="PGSC0003DMT400093636">
    <property type="protein sequence ID" value="PGSC0003DMT400093636"/>
    <property type="gene ID" value="PGSC0003DMG400043207"/>
</dbReference>
<reference evidence="1" key="2">
    <citation type="submission" date="2015-06" db="UniProtKB">
        <authorList>
            <consortium name="EnsemblPlants"/>
        </authorList>
    </citation>
    <scope>IDENTIFICATION</scope>
    <source>
        <strain evidence="1">DM1-3 516 R44</strain>
    </source>
</reference>